<proteinExistence type="predicted"/>
<evidence type="ECO:0000313" key="2">
    <source>
        <dbReference type="EMBL" id="CAK7940649.1"/>
    </source>
</evidence>
<sequence length="105" mass="11755">MGNKARADERWRKNKPKRPKPVHNLSGFVEDCAQPLNFSPRYHRHIGEVDVATNKQLLRRPRFTCTDEVRQRPNTIDAGHVQPKASLWLGNHAETAAMGGSGGSS</sequence>
<gene>
    <name evidence="2" type="ORF">PM001_LOCUS25799</name>
</gene>
<dbReference type="EMBL" id="CAKLBY020000259">
    <property type="protein sequence ID" value="CAK7940649.1"/>
    <property type="molecule type" value="Genomic_DNA"/>
</dbReference>
<dbReference type="Proteomes" id="UP001162060">
    <property type="component" value="Unassembled WGS sequence"/>
</dbReference>
<evidence type="ECO:0000313" key="3">
    <source>
        <dbReference type="Proteomes" id="UP001162060"/>
    </source>
</evidence>
<feature type="compositionally biased region" description="Basic residues" evidence="1">
    <location>
        <begin position="12"/>
        <end position="21"/>
    </location>
</feature>
<protein>
    <submittedName>
        <fullName evidence="2">Uncharacterized protein</fullName>
    </submittedName>
</protein>
<accession>A0AAV1V5D5</accession>
<dbReference type="AlphaFoldDB" id="A0AAV1V5D5"/>
<feature type="compositionally biased region" description="Basic and acidic residues" evidence="1">
    <location>
        <begin position="1"/>
        <end position="11"/>
    </location>
</feature>
<evidence type="ECO:0000256" key="1">
    <source>
        <dbReference type="SAM" id="MobiDB-lite"/>
    </source>
</evidence>
<reference evidence="2" key="1">
    <citation type="submission" date="2024-01" db="EMBL/GenBank/DDBJ databases">
        <authorList>
            <person name="Webb A."/>
        </authorList>
    </citation>
    <scope>NUCLEOTIDE SEQUENCE</scope>
    <source>
        <strain evidence="2">Pm1</strain>
    </source>
</reference>
<name>A0AAV1V5D5_9STRA</name>
<organism evidence="2 3">
    <name type="scientific">Peronospora matthiolae</name>
    <dbReference type="NCBI Taxonomy" id="2874970"/>
    <lineage>
        <taxon>Eukaryota</taxon>
        <taxon>Sar</taxon>
        <taxon>Stramenopiles</taxon>
        <taxon>Oomycota</taxon>
        <taxon>Peronosporomycetes</taxon>
        <taxon>Peronosporales</taxon>
        <taxon>Peronosporaceae</taxon>
        <taxon>Peronospora</taxon>
    </lineage>
</organism>
<comment type="caution">
    <text evidence="2">The sequence shown here is derived from an EMBL/GenBank/DDBJ whole genome shotgun (WGS) entry which is preliminary data.</text>
</comment>
<feature type="region of interest" description="Disordered" evidence="1">
    <location>
        <begin position="1"/>
        <end position="25"/>
    </location>
</feature>